<keyword evidence="2" id="KW-1185">Reference proteome</keyword>
<dbReference type="AlphaFoldDB" id="A0AA88SQR3"/>
<proteinExistence type="predicted"/>
<sequence length="78" mass="8744">MTLPGVERRSSSSCSGLSGSIVRYRHLQREQNAHQRPTLLKAPTKKEEDIAKLGPSETRGDEHLNHFLGSTMLNFILN</sequence>
<name>A0AA88SQR3_CHASR</name>
<organism evidence="1 2">
    <name type="scientific">Channa striata</name>
    <name type="common">Snakehead murrel</name>
    <name type="synonym">Ophicephalus striatus</name>
    <dbReference type="NCBI Taxonomy" id="64152"/>
    <lineage>
        <taxon>Eukaryota</taxon>
        <taxon>Metazoa</taxon>
        <taxon>Chordata</taxon>
        <taxon>Craniata</taxon>
        <taxon>Vertebrata</taxon>
        <taxon>Euteleostomi</taxon>
        <taxon>Actinopterygii</taxon>
        <taxon>Neopterygii</taxon>
        <taxon>Teleostei</taxon>
        <taxon>Neoteleostei</taxon>
        <taxon>Acanthomorphata</taxon>
        <taxon>Anabantaria</taxon>
        <taxon>Anabantiformes</taxon>
        <taxon>Channoidei</taxon>
        <taxon>Channidae</taxon>
        <taxon>Channa</taxon>
    </lineage>
</organism>
<gene>
    <name evidence="1" type="ORF">Q5P01_012114</name>
</gene>
<evidence type="ECO:0000313" key="2">
    <source>
        <dbReference type="Proteomes" id="UP001187415"/>
    </source>
</evidence>
<protein>
    <submittedName>
        <fullName evidence="1">Uncharacterized protein</fullName>
    </submittedName>
</protein>
<evidence type="ECO:0000313" key="1">
    <source>
        <dbReference type="EMBL" id="KAK2841914.1"/>
    </source>
</evidence>
<accession>A0AA88SQR3</accession>
<dbReference type="Proteomes" id="UP001187415">
    <property type="component" value="Unassembled WGS sequence"/>
</dbReference>
<comment type="caution">
    <text evidence="1">The sequence shown here is derived from an EMBL/GenBank/DDBJ whole genome shotgun (WGS) entry which is preliminary data.</text>
</comment>
<reference evidence="1" key="1">
    <citation type="submission" date="2023-07" db="EMBL/GenBank/DDBJ databases">
        <title>Chromosome-level Genome Assembly of Striped Snakehead (Channa striata).</title>
        <authorList>
            <person name="Liu H."/>
        </authorList>
    </citation>
    <scope>NUCLEOTIDE SEQUENCE</scope>
    <source>
        <strain evidence="1">Gz</strain>
        <tissue evidence="1">Muscle</tissue>
    </source>
</reference>
<dbReference type="EMBL" id="JAUPFM010000009">
    <property type="protein sequence ID" value="KAK2841914.1"/>
    <property type="molecule type" value="Genomic_DNA"/>
</dbReference>